<dbReference type="EMBL" id="WSZI01000013">
    <property type="protein sequence ID" value="MWN20872.1"/>
    <property type="molecule type" value="Genomic_DNA"/>
</dbReference>
<dbReference type="RefSeq" id="WP_029509172.1">
    <property type="nucleotide sequence ID" value="NZ_DAITWI010000001.1"/>
</dbReference>
<evidence type="ECO:0000259" key="2">
    <source>
        <dbReference type="SMART" id="SM00014"/>
    </source>
</evidence>
<dbReference type="CDD" id="cd03392">
    <property type="entry name" value="PAP2_like_2"/>
    <property type="match status" value="1"/>
</dbReference>
<evidence type="ECO:0000313" key="4">
    <source>
        <dbReference type="Proteomes" id="UP000478636"/>
    </source>
</evidence>
<comment type="caution">
    <text evidence="3">The sequence shown here is derived from an EMBL/GenBank/DDBJ whole genome shotgun (WGS) entry which is preliminary data.</text>
</comment>
<dbReference type="InterPro" id="IPR000326">
    <property type="entry name" value="PAP2/HPO"/>
</dbReference>
<gene>
    <name evidence="3" type="ORF">GQS40_04185</name>
</gene>
<protein>
    <submittedName>
        <fullName evidence="3">Phosphatase PAP2 family protein</fullName>
    </submittedName>
</protein>
<accession>A0A6L7AAQ9</accession>
<feature type="transmembrane region" description="Helical" evidence="1">
    <location>
        <begin position="129"/>
        <end position="149"/>
    </location>
</feature>
<dbReference type="Proteomes" id="UP000478636">
    <property type="component" value="Unassembled WGS sequence"/>
</dbReference>
<feature type="domain" description="Phosphatidic acid phosphatase type 2/haloperoxidase" evidence="2">
    <location>
        <begin position="89"/>
        <end position="199"/>
    </location>
</feature>
<evidence type="ECO:0000256" key="1">
    <source>
        <dbReference type="SAM" id="Phobius"/>
    </source>
</evidence>
<feature type="transmembrane region" description="Helical" evidence="1">
    <location>
        <begin position="9"/>
        <end position="34"/>
    </location>
</feature>
<sequence>MLKKQNFDLFLTVFAALTFTVLLIGVLTKATWLAQLNHIGQLVIQQRSPQLNTLFMTVTQLGSIAISTGLTTLIAVILISQRQWRWASFIVTNVAIFAGLGTALIKNWVQNPRPQPQLLPETGYSFPSGHSMVAVLLYGTLILMVQHFVQKRWCHYLMITVLALIICLIPISRVYLNVHYPSDILAGLSLGWVFLRLSYHLFFGERYATNNT</sequence>
<feature type="transmembrane region" description="Helical" evidence="1">
    <location>
        <begin position="86"/>
        <end position="109"/>
    </location>
</feature>
<dbReference type="Pfam" id="PF01569">
    <property type="entry name" value="PAP2"/>
    <property type="match status" value="1"/>
</dbReference>
<dbReference type="InterPro" id="IPR036938">
    <property type="entry name" value="PAP2/HPO_sf"/>
</dbReference>
<keyword evidence="1" id="KW-1133">Transmembrane helix</keyword>
<reference evidence="3 4" key="1">
    <citation type="submission" date="2019-12" db="EMBL/GenBank/DDBJ databases">
        <title>Complete genome sequence of Leuconostoc lactis strain AVN1 provides insights into metabolic potential.</title>
        <authorList>
            <person name="Besrour N."/>
            <person name="Najjari A."/>
            <person name="Fhoula I."/>
            <person name="Jaballah S."/>
            <person name="Klibi N."/>
            <person name="Ouzari H.I."/>
        </authorList>
    </citation>
    <scope>NUCLEOTIDE SEQUENCE [LARGE SCALE GENOMIC DNA]</scope>
    <source>
        <strain evidence="3 4">AVN1</strain>
    </source>
</reference>
<keyword evidence="1" id="KW-0812">Transmembrane</keyword>
<proteinExistence type="predicted"/>
<keyword evidence="1" id="KW-0472">Membrane</keyword>
<dbReference type="SMART" id="SM00014">
    <property type="entry name" value="acidPPc"/>
    <property type="match status" value="1"/>
</dbReference>
<feature type="transmembrane region" description="Helical" evidence="1">
    <location>
        <begin position="156"/>
        <end position="178"/>
    </location>
</feature>
<dbReference type="AlphaFoldDB" id="A0A6L7AAQ9"/>
<dbReference type="PANTHER" id="PTHR14969">
    <property type="entry name" value="SPHINGOSINE-1-PHOSPHATE PHOSPHOHYDROLASE"/>
    <property type="match status" value="1"/>
</dbReference>
<organism evidence="3 4">
    <name type="scientific">Leuconostoc lactis</name>
    <dbReference type="NCBI Taxonomy" id="1246"/>
    <lineage>
        <taxon>Bacteria</taxon>
        <taxon>Bacillati</taxon>
        <taxon>Bacillota</taxon>
        <taxon>Bacilli</taxon>
        <taxon>Lactobacillales</taxon>
        <taxon>Lactobacillaceae</taxon>
        <taxon>Leuconostoc</taxon>
    </lineage>
</organism>
<dbReference type="Gene3D" id="1.20.144.10">
    <property type="entry name" value="Phosphatidic acid phosphatase type 2/haloperoxidase"/>
    <property type="match status" value="2"/>
</dbReference>
<evidence type="ECO:0000313" key="3">
    <source>
        <dbReference type="EMBL" id="MWN20872.1"/>
    </source>
</evidence>
<dbReference type="PANTHER" id="PTHR14969:SF13">
    <property type="entry name" value="AT30094P"/>
    <property type="match status" value="1"/>
</dbReference>
<dbReference type="SUPFAM" id="SSF48317">
    <property type="entry name" value="Acid phosphatase/Vanadium-dependent haloperoxidase"/>
    <property type="match status" value="1"/>
</dbReference>
<name>A0A6L7AAQ9_LEULA</name>
<feature type="transmembrane region" description="Helical" evidence="1">
    <location>
        <begin position="54"/>
        <end position="79"/>
    </location>
</feature>
<feature type="transmembrane region" description="Helical" evidence="1">
    <location>
        <begin position="184"/>
        <end position="203"/>
    </location>
</feature>